<dbReference type="Proteomes" id="UP000789860">
    <property type="component" value="Unassembled WGS sequence"/>
</dbReference>
<accession>A0ACA9KSD9</accession>
<gene>
    <name evidence="1" type="ORF">SCALOS_LOCUS2800</name>
</gene>
<dbReference type="EMBL" id="CAJVPM010002665">
    <property type="protein sequence ID" value="CAG8490314.1"/>
    <property type="molecule type" value="Genomic_DNA"/>
</dbReference>
<feature type="non-terminal residue" evidence="1">
    <location>
        <position position="1"/>
    </location>
</feature>
<sequence>PVSPQYQLTSQPVAYKFQQSPIIIPVNDGVDTIITVLFPNTSRRSRSSTPTLLQSSTPTLPENFYFEDINDWSYSLPRPIEPSDDYEAEILKEGLNLPSAYFENVSKNNEFQEIYAESENSSDLFLEQLTNFDIEELTLESNERENITRNEITNQWTLDKILSKNN</sequence>
<organism evidence="1 2">
    <name type="scientific">Scutellospora calospora</name>
    <dbReference type="NCBI Taxonomy" id="85575"/>
    <lineage>
        <taxon>Eukaryota</taxon>
        <taxon>Fungi</taxon>
        <taxon>Fungi incertae sedis</taxon>
        <taxon>Mucoromycota</taxon>
        <taxon>Glomeromycotina</taxon>
        <taxon>Glomeromycetes</taxon>
        <taxon>Diversisporales</taxon>
        <taxon>Gigasporaceae</taxon>
        <taxon>Scutellospora</taxon>
    </lineage>
</organism>
<evidence type="ECO:0000313" key="2">
    <source>
        <dbReference type="Proteomes" id="UP000789860"/>
    </source>
</evidence>
<feature type="non-terminal residue" evidence="1">
    <location>
        <position position="166"/>
    </location>
</feature>
<comment type="caution">
    <text evidence="1">The sequence shown here is derived from an EMBL/GenBank/DDBJ whole genome shotgun (WGS) entry which is preliminary data.</text>
</comment>
<keyword evidence="2" id="KW-1185">Reference proteome</keyword>
<name>A0ACA9KSD9_9GLOM</name>
<protein>
    <submittedName>
        <fullName evidence="1">3162_t:CDS:1</fullName>
    </submittedName>
</protein>
<reference evidence="1" key="1">
    <citation type="submission" date="2021-06" db="EMBL/GenBank/DDBJ databases">
        <authorList>
            <person name="Kallberg Y."/>
            <person name="Tangrot J."/>
            <person name="Rosling A."/>
        </authorList>
    </citation>
    <scope>NUCLEOTIDE SEQUENCE</scope>
    <source>
        <strain evidence="1">AU212A</strain>
    </source>
</reference>
<proteinExistence type="predicted"/>
<evidence type="ECO:0000313" key="1">
    <source>
        <dbReference type="EMBL" id="CAG8490314.1"/>
    </source>
</evidence>